<dbReference type="PANTHER" id="PTHR30506">
    <property type="entry name" value="INNER MEMBRANE PROTEIN"/>
    <property type="match status" value="1"/>
</dbReference>
<dbReference type="EMBL" id="JACHNA010000001">
    <property type="protein sequence ID" value="MBB4736021.1"/>
    <property type="molecule type" value="Genomic_DNA"/>
</dbReference>
<proteinExistence type="inferred from homology"/>
<feature type="transmembrane region" description="Helical" evidence="8">
    <location>
        <begin position="105"/>
        <end position="124"/>
    </location>
</feature>
<feature type="transmembrane region" description="Helical" evidence="8">
    <location>
        <begin position="42"/>
        <end position="65"/>
    </location>
</feature>
<feature type="compositionally biased region" description="Acidic residues" evidence="7">
    <location>
        <begin position="280"/>
        <end position="289"/>
    </location>
</feature>
<dbReference type="Proteomes" id="UP000540191">
    <property type="component" value="Unassembled WGS sequence"/>
</dbReference>
<evidence type="ECO:0000313" key="11">
    <source>
        <dbReference type="Proteomes" id="UP000540191"/>
    </source>
</evidence>
<keyword evidence="5 8" id="KW-1133">Transmembrane helix</keyword>
<comment type="subcellular location">
    <subcellularLocation>
        <location evidence="1">Cell membrane</location>
        <topology evidence="1">Multi-pass membrane protein</topology>
    </subcellularLocation>
</comment>
<evidence type="ECO:0000256" key="5">
    <source>
        <dbReference type="ARBA" id="ARBA00022989"/>
    </source>
</evidence>
<dbReference type="AlphaFoldDB" id="A0A7W7M3U3"/>
<evidence type="ECO:0000256" key="1">
    <source>
        <dbReference type="ARBA" id="ARBA00004651"/>
    </source>
</evidence>
<evidence type="ECO:0000256" key="3">
    <source>
        <dbReference type="ARBA" id="ARBA00022475"/>
    </source>
</evidence>
<dbReference type="RefSeq" id="WP_343059331.1">
    <property type="nucleotide sequence ID" value="NZ_JACHNA010000001.1"/>
</dbReference>
<gene>
    <name evidence="10" type="ORF">HDA30_001529</name>
</gene>
<evidence type="ECO:0000256" key="4">
    <source>
        <dbReference type="ARBA" id="ARBA00022692"/>
    </source>
</evidence>
<sequence length="298" mass="30759">MLTTLSLLPTLVLGTGENRDPRQLEKDVPEQFDSDGQVAETVSAAVTTLDLIGVVFFAISGAVLAVRKGYDIVGSLLLALIVATGGGIIRDLIVNDQVPAAFRNPLYLVLPVVATLLVFFRVFGQSRGHQAVMLFDSVGLAVYCVVGTRIALLGGIDSIGAIVLGLVSAVGGGMLRDVVAGEPPAIFGGRGWYALSALIGATLTAVLGAVEWLNILTSVGVMAGVLALRLLSLRQGWPAPGADIAGLEQAQREDPDAEPPVEDVRDRESADGGVAAPGEGDADEGDLDEGATNRPARG</sequence>
<organism evidence="10 11">
    <name type="scientific">Micrococcus cohnii</name>
    <dbReference type="NCBI Taxonomy" id="993416"/>
    <lineage>
        <taxon>Bacteria</taxon>
        <taxon>Bacillati</taxon>
        <taxon>Actinomycetota</taxon>
        <taxon>Actinomycetes</taxon>
        <taxon>Micrococcales</taxon>
        <taxon>Micrococcaceae</taxon>
        <taxon>Micrococcus</taxon>
    </lineage>
</organism>
<feature type="transmembrane region" description="Helical" evidence="8">
    <location>
        <begin position="158"/>
        <end position="179"/>
    </location>
</feature>
<keyword evidence="6 8" id="KW-0472">Membrane</keyword>
<feature type="transmembrane region" description="Helical" evidence="8">
    <location>
        <begin position="191"/>
        <end position="209"/>
    </location>
</feature>
<comment type="similarity">
    <text evidence="2">Belongs to the UPF0126 family.</text>
</comment>
<dbReference type="InterPro" id="IPR005115">
    <property type="entry name" value="Gly_transporter"/>
</dbReference>
<comment type="caution">
    <text evidence="10">The sequence shown here is derived from an EMBL/GenBank/DDBJ whole genome shotgun (WGS) entry which is preliminary data.</text>
</comment>
<feature type="transmembrane region" description="Helical" evidence="8">
    <location>
        <begin position="72"/>
        <end position="93"/>
    </location>
</feature>
<evidence type="ECO:0000256" key="8">
    <source>
        <dbReference type="SAM" id="Phobius"/>
    </source>
</evidence>
<dbReference type="GO" id="GO:0005886">
    <property type="term" value="C:plasma membrane"/>
    <property type="evidence" value="ECO:0007669"/>
    <property type="project" value="UniProtKB-SubCell"/>
</dbReference>
<dbReference type="PANTHER" id="PTHR30506:SF3">
    <property type="entry name" value="UPF0126 INNER MEMBRANE PROTEIN YADS-RELATED"/>
    <property type="match status" value="1"/>
</dbReference>
<feature type="region of interest" description="Disordered" evidence="7">
    <location>
        <begin position="246"/>
        <end position="298"/>
    </location>
</feature>
<protein>
    <submittedName>
        <fullName evidence="10">Putative membrane protein YeiH</fullName>
    </submittedName>
</protein>
<reference evidence="10 11" key="1">
    <citation type="submission" date="2020-08" db="EMBL/GenBank/DDBJ databases">
        <title>Sequencing the genomes of 1000 actinobacteria strains.</title>
        <authorList>
            <person name="Klenk H.-P."/>
        </authorList>
    </citation>
    <scope>NUCLEOTIDE SEQUENCE [LARGE SCALE GENOMIC DNA]</scope>
    <source>
        <strain evidence="10 11">DSM 23974</strain>
    </source>
</reference>
<evidence type="ECO:0000256" key="6">
    <source>
        <dbReference type="ARBA" id="ARBA00023136"/>
    </source>
</evidence>
<keyword evidence="4 8" id="KW-0812">Transmembrane</keyword>
<evidence type="ECO:0000313" key="10">
    <source>
        <dbReference type="EMBL" id="MBB4736021.1"/>
    </source>
</evidence>
<evidence type="ECO:0000256" key="2">
    <source>
        <dbReference type="ARBA" id="ARBA00008193"/>
    </source>
</evidence>
<evidence type="ECO:0000259" key="9">
    <source>
        <dbReference type="Pfam" id="PF03458"/>
    </source>
</evidence>
<feature type="domain" description="Glycine transporter" evidence="9">
    <location>
        <begin position="48"/>
        <end position="120"/>
    </location>
</feature>
<keyword evidence="3" id="KW-1003">Cell membrane</keyword>
<dbReference type="Pfam" id="PF03458">
    <property type="entry name" value="Gly_transporter"/>
    <property type="match status" value="2"/>
</dbReference>
<feature type="domain" description="Glycine transporter" evidence="9">
    <location>
        <begin position="134"/>
        <end position="207"/>
    </location>
</feature>
<accession>A0A7W7M3U3</accession>
<name>A0A7W7M3U3_9MICC</name>
<keyword evidence="11" id="KW-1185">Reference proteome</keyword>
<evidence type="ECO:0000256" key="7">
    <source>
        <dbReference type="SAM" id="MobiDB-lite"/>
    </source>
</evidence>